<keyword evidence="3" id="KW-1185">Reference proteome</keyword>
<evidence type="ECO:0000256" key="1">
    <source>
        <dbReference type="SAM" id="Phobius"/>
    </source>
</evidence>
<sequence>MTARLMLILYLVFVLGGLAYFVTIGLAQQ</sequence>
<dbReference type="EMBL" id="FMZZ01000002">
    <property type="protein sequence ID" value="SDC51997.1"/>
    <property type="molecule type" value="Genomic_DNA"/>
</dbReference>
<organism evidence="2 3">
    <name type="scientific">Actinokineospora iranica</name>
    <dbReference type="NCBI Taxonomy" id="1271860"/>
    <lineage>
        <taxon>Bacteria</taxon>
        <taxon>Bacillati</taxon>
        <taxon>Actinomycetota</taxon>
        <taxon>Actinomycetes</taxon>
        <taxon>Pseudonocardiales</taxon>
        <taxon>Pseudonocardiaceae</taxon>
        <taxon>Actinokineospora</taxon>
    </lineage>
</organism>
<keyword evidence="1" id="KW-0472">Membrane</keyword>
<dbReference type="Proteomes" id="UP000199501">
    <property type="component" value="Unassembled WGS sequence"/>
</dbReference>
<name>A0A1G6M9J2_9PSEU</name>
<proteinExistence type="predicted"/>
<evidence type="ECO:0000313" key="3">
    <source>
        <dbReference type="Proteomes" id="UP000199501"/>
    </source>
</evidence>
<keyword evidence="1" id="KW-0812">Transmembrane</keyword>
<keyword evidence="1" id="KW-1133">Transmembrane helix</keyword>
<reference evidence="3" key="1">
    <citation type="submission" date="2016-10" db="EMBL/GenBank/DDBJ databases">
        <authorList>
            <person name="Varghese N."/>
            <person name="Submissions S."/>
        </authorList>
    </citation>
    <scope>NUCLEOTIDE SEQUENCE [LARGE SCALE GENOMIC DNA]</scope>
    <source>
        <strain evidence="3">IBRC-M 10403</strain>
    </source>
</reference>
<protein>
    <submittedName>
        <fullName evidence="2">Uncharacterized protein</fullName>
    </submittedName>
</protein>
<dbReference type="AlphaFoldDB" id="A0A1G6M9J2"/>
<feature type="transmembrane region" description="Helical" evidence="1">
    <location>
        <begin position="7"/>
        <end position="27"/>
    </location>
</feature>
<evidence type="ECO:0000313" key="2">
    <source>
        <dbReference type="EMBL" id="SDC51997.1"/>
    </source>
</evidence>
<gene>
    <name evidence="2" type="ORF">SAMN05216174_102432</name>
</gene>
<accession>A0A1G6M9J2</accession>